<keyword evidence="4 10" id="KW-0679">Respiratory chain</keyword>
<dbReference type="RefSeq" id="WP_171608367.1">
    <property type="nucleotide sequence ID" value="NZ_WHPF01000009.1"/>
</dbReference>
<dbReference type="Pfam" id="PF00116">
    <property type="entry name" value="COX2"/>
    <property type="match status" value="1"/>
</dbReference>
<evidence type="ECO:0000256" key="6">
    <source>
        <dbReference type="ARBA" id="ARBA00022967"/>
    </source>
</evidence>
<dbReference type="InterPro" id="IPR036257">
    <property type="entry name" value="Cyt_c_oxidase_su2_TM_sf"/>
</dbReference>
<evidence type="ECO:0000256" key="4">
    <source>
        <dbReference type="ARBA" id="ARBA00022660"/>
    </source>
</evidence>
<evidence type="ECO:0000256" key="7">
    <source>
        <dbReference type="ARBA" id="ARBA00022982"/>
    </source>
</evidence>
<dbReference type="Gene3D" id="1.10.287.90">
    <property type="match status" value="1"/>
</dbReference>
<dbReference type="GO" id="GO:0005507">
    <property type="term" value="F:copper ion binding"/>
    <property type="evidence" value="ECO:0007669"/>
    <property type="project" value="InterPro"/>
</dbReference>
<gene>
    <name evidence="15" type="ORF">GD597_13200</name>
</gene>
<keyword evidence="11" id="KW-0186">Copper</keyword>
<keyword evidence="16" id="KW-1185">Reference proteome</keyword>
<keyword evidence="8 12" id="KW-1133">Transmembrane helix</keyword>
<name>A0A8J8JXK1_9BACT</name>
<dbReference type="SUPFAM" id="SSF49503">
    <property type="entry name" value="Cupredoxins"/>
    <property type="match status" value="1"/>
</dbReference>
<dbReference type="Pfam" id="PF02790">
    <property type="entry name" value="COX2_TM"/>
    <property type="match status" value="1"/>
</dbReference>
<feature type="transmembrane region" description="Helical" evidence="12">
    <location>
        <begin position="43"/>
        <end position="62"/>
    </location>
</feature>
<evidence type="ECO:0000256" key="11">
    <source>
        <dbReference type="RuleBase" id="RU004024"/>
    </source>
</evidence>
<dbReference type="Proteomes" id="UP000598971">
    <property type="component" value="Unassembled WGS sequence"/>
</dbReference>
<comment type="function">
    <text evidence="11">Subunits I and II form the functional core of the enzyme complex. Electrons originating in cytochrome c are transferred via heme a and Cu(A) to the binuclear center formed by heme a3 and Cu(B).</text>
</comment>
<dbReference type="InterPro" id="IPR008972">
    <property type="entry name" value="Cupredoxin"/>
</dbReference>
<evidence type="ECO:0000256" key="9">
    <source>
        <dbReference type="ARBA" id="ARBA00023136"/>
    </source>
</evidence>
<comment type="similarity">
    <text evidence="2 10">Belongs to the cytochrome c oxidase subunit 2 family.</text>
</comment>
<feature type="transmembrane region" description="Helical" evidence="12">
    <location>
        <begin position="90"/>
        <end position="112"/>
    </location>
</feature>
<dbReference type="EC" id="7.1.1.9" evidence="11"/>
<dbReference type="GO" id="GO:0004129">
    <property type="term" value="F:cytochrome-c oxidase activity"/>
    <property type="evidence" value="ECO:0007669"/>
    <property type="project" value="UniProtKB-EC"/>
</dbReference>
<keyword evidence="7 10" id="KW-0249">Electron transport</keyword>
<dbReference type="PROSITE" id="PS50857">
    <property type="entry name" value="COX2_CUA"/>
    <property type="match status" value="1"/>
</dbReference>
<accession>A0A8J8JXK1</accession>
<dbReference type="GO" id="GO:0042773">
    <property type="term" value="P:ATP synthesis coupled electron transport"/>
    <property type="evidence" value="ECO:0007669"/>
    <property type="project" value="TreeGrafter"/>
</dbReference>
<keyword evidence="3 10" id="KW-0813">Transport</keyword>
<comment type="caution">
    <text evidence="15">The sequence shown here is derived from an EMBL/GenBank/DDBJ whole genome shotgun (WGS) entry which is preliminary data.</text>
</comment>
<dbReference type="InterPro" id="IPR002429">
    <property type="entry name" value="CcO_II-like_C"/>
</dbReference>
<evidence type="ECO:0000256" key="5">
    <source>
        <dbReference type="ARBA" id="ARBA00022692"/>
    </source>
</evidence>
<keyword evidence="6" id="KW-1278">Translocase</keyword>
<keyword evidence="11" id="KW-0479">Metal-binding</keyword>
<feature type="transmembrane region" description="Helical" evidence="12">
    <location>
        <begin position="132"/>
        <end position="154"/>
    </location>
</feature>
<dbReference type="PANTHER" id="PTHR22888">
    <property type="entry name" value="CYTOCHROME C OXIDASE, SUBUNIT II"/>
    <property type="match status" value="1"/>
</dbReference>
<dbReference type="Gene3D" id="2.60.40.420">
    <property type="entry name" value="Cupredoxins - blue copper proteins"/>
    <property type="match status" value="1"/>
</dbReference>
<dbReference type="InterPro" id="IPR011759">
    <property type="entry name" value="Cyt_c_oxidase_su2_TM_dom"/>
</dbReference>
<protein>
    <recommendedName>
        <fullName evidence="11">Cytochrome c oxidase subunit 2</fullName>
        <ecNumber evidence="11">7.1.1.9</ecNumber>
    </recommendedName>
</protein>
<dbReference type="GO" id="GO:0005886">
    <property type="term" value="C:plasma membrane"/>
    <property type="evidence" value="ECO:0007669"/>
    <property type="project" value="UniProtKB-SubCell"/>
</dbReference>
<dbReference type="InterPro" id="IPR045187">
    <property type="entry name" value="CcO_II"/>
</dbReference>
<organism evidence="15 16">
    <name type="scientific">Limnovirga soli</name>
    <dbReference type="NCBI Taxonomy" id="2656915"/>
    <lineage>
        <taxon>Bacteria</taxon>
        <taxon>Pseudomonadati</taxon>
        <taxon>Bacteroidota</taxon>
        <taxon>Chitinophagia</taxon>
        <taxon>Chitinophagales</taxon>
        <taxon>Chitinophagaceae</taxon>
        <taxon>Limnovirga</taxon>
    </lineage>
</organism>
<evidence type="ECO:0000256" key="1">
    <source>
        <dbReference type="ARBA" id="ARBA00004141"/>
    </source>
</evidence>
<dbReference type="EMBL" id="WHPF01000009">
    <property type="protein sequence ID" value="NNV56421.1"/>
    <property type="molecule type" value="Genomic_DNA"/>
</dbReference>
<comment type="catalytic activity">
    <reaction evidence="11">
        <text>4 Fe(II)-[cytochrome c] + O2 + 8 H(+)(in) = 4 Fe(III)-[cytochrome c] + 2 H2O + 4 H(+)(out)</text>
        <dbReference type="Rhea" id="RHEA:11436"/>
        <dbReference type="Rhea" id="RHEA-COMP:10350"/>
        <dbReference type="Rhea" id="RHEA-COMP:14399"/>
        <dbReference type="ChEBI" id="CHEBI:15377"/>
        <dbReference type="ChEBI" id="CHEBI:15378"/>
        <dbReference type="ChEBI" id="CHEBI:15379"/>
        <dbReference type="ChEBI" id="CHEBI:29033"/>
        <dbReference type="ChEBI" id="CHEBI:29034"/>
        <dbReference type="EC" id="7.1.1.9"/>
    </reaction>
</comment>
<dbReference type="AlphaFoldDB" id="A0A8J8JXK1"/>
<evidence type="ECO:0000256" key="12">
    <source>
        <dbReference type="SAM" id="Phobius"/>
    </source>
</evidence>
<evidence type="ECO:0000259" key="13">
    <source>
        <dbReference type="PROSITE" id="PS50857"/>
    </source>
</evidence>
<evidence type="ECO:0000313" key="15">
    <source>
        <dbReference type="EMBL" id="NNV56421.1"/>
    </source>
</evidence>
<feature type="domain" description="Cytochrome oxidase subunit II copper A binding" evidence="13">
    <location>
        <begin position="162"/>
        <end position="325"/>
    </location>
</feature>
<evidence type="ECO:0000313" key="16">
    <source>
        <dbReference type="Proteomes" id="UP000598971"/>
    </source>
</evidence>
<dbReference type="SUPFAM" id="SSF81464">
    <property type="entry name" value="Cytochrome c oxidase subunit II-like, transmembrane region"/>
    <property type="match status" value="1"/>
</dbReference>
<comment type="subcellular location">
    <subcellularLocation>
        <location evidence="10">Cell membrane</location>
        <topology evidence="10">Multi-pass membrane protein</topology>
    </subcellularLocation>
    <subcellularLocation>
        <location evidence="1">Membrane</location>
        <topology evidence="1">Multi-pass membrane protein</topology>
    </subcellularLocation>
</comment>
<dbReference type="PROSITE" id="PS50999">
    <property type="entry name" value="COX2_TM"/>
    <property type="match status" value="1"/>
</dbReference>
<proteinExistence type="inferred from homology"/>
<comment type="cofactor">
    <cofactor evidence="11">
        <name>Cu cation</name>
        <dbReference type="ChEBI" id="CHEBI:23378"/>
    </cofactor>
    <text evidence="11">Binds a copper A center.</text>
</comment>
<evidence type="ECO:0000256" key="8">
    <source>
        <dbReference type="ARBA" id="ARBA00022989"/>
    </source>
</evidence>
<evidence type="ECO:0000256" key="2">
    <source>
        <dbReference type="ARBA" id="ARBA00007866"/>
    </source>
</evidence>
<evidence type="ECO:0000256" key="3">
    <source>
        <dbReference type="ARBA" id="ARBA00022448"/>
    </source>
</evidence>
<evidence type="ECO:0000259" key="14">
    <source>
        <dbReference type="PROSITE" id="PS50999"/>
    </source>
</evidence>
<evidence type="ECO:0000256" key="10">
    <source>
        <dbReference type="RuleBase" id="RU000456"/>
    </source>
</evidence>
<dbReference type="PANTHER" id="PTHR22888:SF9">
    <property type="entry name" value="CYTOCHROME C OXIDASE SUBUNIT 2"/>
    <property type="match status" value="1"/>
</dbReference>
<keyword evidence="5 10" id="KW-0812">Transmembrane</keyword>
<feature type="domain" description="Cytochrome oxidase subunit II transmembrane region profile" evidence="14">
    <location>
        <begin position="65"/>
        <end position="160"/>
    </location>
</feature>
<reference evidence="15" key="1">
    <citation type="submission" date="2019-10" db="EMBL/GenBank/DDBJ databases">
        <title>Draft genome sequence of Panacibacter sp. KCS-6.</title>
        <authorList>
            <person name="Yim K.J."/>
        </authorList>
    </citation>
    <scope>NUCLEOTIDE SEQUENCE</scope>
    <source>
        <strain evidence="15">KCS-6</strain>
    </source>
</reference>
<sequence length="370" mass="41582">MSTVLVIAVAVLVFLVIFQIAKASEYVAILKGEDRSRKENNKINGFFMITFLIAGLIGVYYCNELLVDKTLFAQPSASVQGERVDDMMKLTLVITGIVFVLTQIALFVFAYKYQENDNRKVFFFPHNNTMEIIWTVIPAIALTVLVVIGLRNWFFFTSDAPKESAVVEVTGKQFGWIFRYAGEDGVFGKKYYRMIDPANNSLGLNWRDSADINIKDDPAAHDDIVQDQTMYVVKEKPVKLIINSRDVIHDVGLSAFRLKMDAVPGTPTTLWFTPKYTTKEMREITGNPNYQYEISCDQMCGNGHYSMKGIIEVVTQAEYDEWQAKQKPAYYAAFPDKDPSNQQQAVPVAVDSAKKVTALSSAKSISTASN</sequence>
<keyword evidence="9 12" id="KW-0472">Membrane</keyword>
<dbReference type="PRINTS" id="PR01166">
    <property type="entry name" value="CYCOXIDASEII"/>
</dbReference>